<sequence length="82" mass="9842">MKELDKRLDEMEKRMDARFDRMEDMLTQLIGIVGETNKKTENLDKRFDGLEKDIKIIKTEMPKMKRLVNEHDSDITELKFQP</sequence>
<keyword evidence="2" id="KW-1185">Reference proteome</keyword>
<evidence type="ECO:0000313" key="1">
    <source>
        <dbReference type="EMBL" id="MDP4099315.1"/>
    </source>
</evidence>
<gene>
    <name evidence="1" type="ORF">OIN60_21600</name>
</gene>
<dbReference type="Proteomes" id="UP001241848">
    <property type="component" value="Unassembled WGS sequence"/>
</dbReference>
<name>A0ABT9FX98_9BACL</name>
<dbReference type="RefSeq" id="WP_305756933.1">
    <property type="nucleotide sequence ID" value="NZ_JAPCKK010000034.1"/>
</dbReference>
<comment type="caution">
    <text evidence="1">The sequence shown here is derived from an EMBL/GenBank/DDBJ whole genome shotgun (WGS) entry which is preliminary data.</text>
</comment>
<evidence type="ECO:0000313" key="2">
    <source>
        <dbReference type="Proteomes" id="UP001241848"/>
    </source>
</evidence>
<proteinExistence type="predicted"/>
<reference evidence="1 2" key="1">
    <citation type="submission" date="2022-10" db="EMBL/GenBank/DDBJ databases">
        <title>Paenibacillus description and whole genome data of maize root bacterial community.</title>
        <authorList>
            <person name="Marton D."/>
            <person name="Farkas M."/>
            <person name="Cserhati M."/>
        </authorList>
    </citation>
    <scope>NUCLEOTIDE SEQUENCE [LARGE SCALE GENOMIC DNA]</scope>
    <source>
        <strain evidence="1 2">P96</strain>
    </source>
</reference>
<organism evidence="1 2">
    <name type="scientific">Paenibacillus zeirhizosphaerae</name>
    <dbReference type="NCBI Taxonomy" id="2987519"/>
    <lineage>
        <taxon>Bacteria</taxon>
        <taxon>Bacillati</taxon>
        <taxon>Bacillota</taxon>
        <taxon>Bacilli</taxon>
        <taxon>Bacillales</taxon>
        <taxon>Paenibacillaceae</taxon>
        <taxon>Paenibacillus</taxon>
    </lineage>
</organism>
<protein>
    <recommendedName>
        <fullName evidence="3">t-SNARE coiled-coil homology domain-containing protein</fullName>
    </recommendedName>
</protein>
<accession>A0ABT9FX98</accession>
<dbReference type="EMBL" id="JAPCKK010000034">
    <property type="protein sequence ID" value="MDP4099315.1"/>
    <property type="molecule type" value="Genomic_DNA"/>
</dbReference>
<dbReference type="Gene3D" id="3.90.20.10">
    <property type="match status" value="1"/>
</dbReference>
<evidence type="ECO:0008006" key="3">
    <source>
        <dbReference type="Google" id="ProtNLM"/>
    </source>
</evidence>